<keyword evidence="2" id="KW-0812">Transmembrane</keyword>
<comment type="caution">
    <text evidence="3">The sequence shown here is derived from an EMBL/GenBank/DDBJ whole genome shotgun (WGS) entry which is preliminary data.</text>
</comment>
<keyword evidence="1" id="KW-0175">Coiled coil</keyword>
<dbReference type="GO" id="GO:0003677">
    <property type="term" value="F:DNA binding"/>
    <property type="evidence" value="ECO:0007669"/>
    <property type="project" value="InterPro"/>
</dbReference>
<dbReference type="InterPro" id="IPR016032">
    <property type="entry name" value="Sig_transdc_resp-reg_C-effctor"/>
</dbReference>
<dbReference type="SUPFAM" id="SSF46894">
    <property type="entry name" value="C-terminal effector domain of the bipartite response regulators"/>
    <property type="match status" value="1"/>
</dbReference>
<evidence type="ECO:0000313" key="4">
    <source>
        <dbReference type="Proteomes" id="UP000285780"/>
    </source>
</evidence>
<gene>
    <name evidence="3" type="ORF">C8N26_0878</name>
</gene>
<reference evidence="3 4" key="1">
    <citation type="submission" date="2018-09" db="EMBL/GenBank/DDBJ databases">
        <title>Genomic Encyclopedia of Archaeal and Bacterial Type Strains, Phase II (KMG-II): from individual species to whole genera.</title>
        <authorList>
            <person name="Goeker M."/>
        </authorList>
    </citation>
    <scope>NUCLEOTIDE SEQUENCE [LARGE SCALE GENOMIC DNA]</scope>
    <source>
        <strain evidence="3 4">DSM 16505</strain>
    </source>
</reference>
<evidence type="ECO:0000313" key="3">
    <source>
        <dbReference type="EMBL" id="RKF04215.1"/>
    </source>
</evidence>
<protein>
    <submittedName>
        <fullName evidence="3">Tetratricopeptide repeat protein</fullName>
    </submittedName>
</protein>
<dbReference type="SUPFAM" id="SSF48452">
    <property type="entry name" value="TPR-like"/>
    <property type="match status" value="1"/>
</dbReference>
<dbReference type="InterPro" id="IPR011990">
    <property type="entry name" value="TPR-like_helical_dom_sf"/>
</dbReference>
<dbReference type="Proteomes" id="UP000285780">
    <property type="component" value="Unassembled WGS sequence"/>
</dbReference>
<evidence type="ECO:0000256" key="1">
    <source>
        <dbReference type="SAM" id="Coils"/>
    </source>
</evidence>
<dbReference type="GO" id="GO:0006355">
    <property type="term" value="P:regulation of DNA-templated transcription"/>
    <property type="evidence" value="ECO:0007669"/>
    <property type="project" value="InterPro"/>
</dbReference>
<feature type="transmembrane region" description="Helical" evidence="2">
    <location>
        <begin position="349"/>
        <end position="368"/>
    </location>
</feature>
<dbReference type="Gene3D" id="1.25.40.10">
    <property type="entry name" value="Tetratricopeptide repeat domain"/>
    <property type="match status" value="1"/>
</dbReference>
<organism evidence="3 4">
    <name type="scientific">Tenacibaculum lutimaris</name>
    <dbReference type="NCBI Taxonomy" id="285258"/>
    <lineage>
        <taxon>Bacteria</taxon>
        <taxon>Pseudomonadati</taxon>
        <taxon>Bacteroidota</taxon>
        <taxon>Flavobacteriia</taxon>
        <taxon>Flavobacteriales</taxon>
        <taxon>Flavobacteriaceae</taxon>
        <taxon>Tenacibaculum</taxon>
    </lineage>
</organism>
<keyword evidence="2" id="KW-1133">Transmembrane helix</keyword>
<feature type="coiled-coil region" evidence="1">
    <location>
        <begin position="388"/>
        <end position="415"/>
    </location>
</feature>
<sequence>MNEEFPVDDIKTYTRDSYSETQLKKYLSLLYRKLDLLPQIEDHYYLKIQSFLDAGNWFYKVGFPKESIKWYNQFLNFYVENEGKLSSEEKNSLIEMHNHAYSVLAADYAKLSILDSAEYAHKANINYSKTFNKIYYPSAINNYGLFFYWNKSNPDKALPYFKKAYEITLTNFPNHTLLGSVRDNIADIYYEKGEYNLAAPLYAENFKFFKNTINEKSQNRDTPRLISAGAQLVNTNIKLGKFTEANTNFNRLEKIITEEKISGRLTPDSELEFLQTKETLQNALGLTPQAYATLKVIKQFSDSIQNLEDITDATWRKELNNATLDRVALNFELERMVKENQLKSQQSKFWIVTLSFSFIILLLASLFLRRRQHIINAKNKQKLAERTLEVESLKVEKLNSEIQSKKRDLSDFAINLSQQQEWIKYISNKVHALKQTHNSHRDALLNELEQEIKNKVTFDSDTQIFYEKLDKLSDSFYRNLTTKFPDLSKNEIRLCSLIRLKINSRSIATLQNITLASLNTSRYRLRKKLHLTEDINLDTFIQSL</sequence>
<keyword evidence="2" id="KW-0472">Membrane</keyword>
<name>A0A420E268_9FLAO</name>
<proteinExistence type="predicted"/>
<dbReference type="AlphaFoldDB" id="A0A420E268"/>
<keyword evidence="4" id="KW-1185">Reference proteome</keyword>
<dbReference type="Pfam" id="PF13424">
    <property type="entry name" value="TPR_12"/>
    <property type="match status" value="1"/>
</dbReference>
<accession>A0A420E268</accession>
<evidence type="ECO:0000256" key="2">
    <source>
        <dbReference type="SAM" id="Phobius"/>
    </source>
</evidence>
<dbReference type="EMBL" id="RAQM01000007">
    <property type="protein sequence ID" value="RKF04215.1"/>
    <property type="molecule type" value="Genomic_DNA"/>
</dbReference>